<dbReference type="PROSITE" id="PS50888">
    <property type="entry name" value="BHLH"/>
    <property type="match status" value="1"/>
</dbReference>
<keyword evidence="7" id="KW-0238">DNA-binding</keyword>
<evidence type="ECO:0000256" key="2">
    <source>
        <dbReference type="ARBA" id="ARBA00011571"/>
    </source>
</evidence>
<dbReference type="GO" id="GO:0070888">
    <property type="term" value="F:E-box binding"/>
    <property type="evidence" value="ECO:0007669"/>
    <property type="project" value="TreeGrafter"/>
</dbReference>
<evidence type="ECO:0000256" key="3">
    <source>
        <dbReference type="ARBA" id="ARBA00022473"/>
    </source>
</evidence>
<dbReference type="SMART" id="SM00353">
    <property type="entry name" value="HLH"/>
    <property type="match status" value="1"/>
</dbReference>
<evidence type="ECO:0000256" key="1">
    <source>
        <dbReference type="ARBA" id="ARBA00004123"/>
    </source>
</evidence>
<organism evidence="11 12">
    <name type="scientific">Parambassis ranga</name>
    <name type="common">Indian glassy fish</name>
    <dbReference type="NCBI Taxonomy" id="210632"/>
    <lineage>
        <taxon>Eukaryota</taxon>
        <taxon>Metazoa</taxon>
        <taxon>Chordata</taxon>
        <taxon>Craniata</taxon>
        <taxon>Vertebrata</taxon>
        <taxon>Euteleostomi</taxon>
        <taxon>Actinopterygii</taxon>
        <taxon>Neopterygii</taxon>
        <taxon>Teleostei</taxon>
        <taxon>Neoteleostei</taxon>
        <taxon>Acanthomorphata</taxon>
        <taxon>Ovalentaria</taxon>
        <taxon>Ambassidae</taxon>
        <taxon>Parambassis</taxon>
    </lineage>
</organism>
<evidence type="ECO:0000256" key="6">
    <source>
        <dbReference type="ARBA" id="ARBA00023015"/>
    </source>
</evidence>
<dbReference type="AlphaFoldDB" id="A0A6P7KIB2"/>
<evidence type="ECO:0000256" key="4">
    <source>
        <dbReference type="ARBA" id="ARBA00022782"/>
    </source>
</evidence>
<dbReference type="GO" id="GO:0005634">
    <property type="term" value="C:nucleus"/>
    <property type="evidence" value="ECO:0007669"/>
    <property type="project" value="UniProtKB-SubCell"/>
</dbReference>
<evidence type="ECO:0000313" key="12">
    <source>
        <dbReference type="RefSeq" id="XP_028289358.1"/>
    </source>
</evidence>
<proteinExistence type="predicted"/>
<dbReference type="InterPro" id="IPR036638">
    <property type="entry name" value="HLH_DNA-bd_sf"/>
</dbReference>
<evidence type="ECO:0000256" key="5">
    <source>
        <dbReference type="ARBA" id="ARBA00022902"/>
    </source>
</evidence>
<evidence type="ECO:0000256" key="7">
    <source>
        <dbReference type="ARBA" id="ARBA00023125"/>
    </source>
</evidence>
<feature type="domain" description="BHLH" evidence="10">
    <location>
        <begin position="86"/>
        <end position="138"/>
    </location>
</feature>
<evidence type="ECO:0000256" key="8">
    <source>
        <dbReference type="ARBA" id="ARBA00023163"/>
    </source>
</evidence>
<comment type="subcellular location">
    <subcellularLocation>
        <location evidence="1">Nucleus</location>
    </subcellularLocation>
</comment>
<keyword evidence="9" id="KW-0539">Nucleus</keyword>
<dbReference type="Pfam" id="PF12533">
    <property type="entry name" value="Neuro_bHLH"/>
    <property type="match status" value="1"/>
</dbReference>
<protein>
    <submittedName>
        <fullName evidence="12">Neurogenic differentiation factor 6-A</fullName>
    </submittedName>
</protein>
<gene>
    <name evidence="12" type="primary">neurod6a</name>
</gene>
<sequence length="313" mass="35643">MLTLPLDVQSSNQYNSPFRTSWPSQLVRSVKSEICEALDDTLKSRREDRERGEQEKTMEDREVDVLEKRGAHKKKLSQSRLDRIRLRRIEANARERNRMHGLNNALDSLRKVVPCYSKTQKLSKIETLRLAKNYIWALSEILSTGKRPELLMFVQTLCKGLSQPTTNLVAGCLQLNAHSLISEPSAESFSVYTAYHHHHHHHHEPEVVGSSSACRGRPLRPYGSLSDPNKVLYSSPSPDCSNSLDGGRLSPPISFNGVFSLKHEEPVDYWSCHYALRYCSISQGSTTDLSPYDIHLRGQVYQAHEELNKPLHD</sequence>
<dbReference type="Pfam" id="PF00010">
    <property type="entry name" value="HLH"/>
    <property type="match status" value="1"/>
</dbReference>
<dbReference type="GO" id="GO:0061564">
    <property type="term" value="P:axon development"/>
    <property type="evidence" value="ECO:0007669"/>
    <property type="project" value="TreeGrafter"/>
</dbReference>
<evidence type="ECO:0000259" key="10">
    <source>
        <dbReference type="PROSITE" id="PS50888"/>
    </source>
</evidence>
<evidence type="ECO:0000256" key="9">
    <source>
        <dbReference type="ARBA" id="ARBA00023242"/>
    </source>
</evidence>
<keyword evidence="6" id="KW-0805">Transcription regulation</keyword>
<dbReference type="PANTHER" id="PTHR19290:SF9">
    <property type="entry name" value="NEUROGENIC DIFFERENTIATION FACTOR 6"/>
    <property type="match status" value="1"/>
</dbReference>
<accession>A0A6P7KIB2</accession>
<dbReference type="Gene3D" id="4.10.280.10">
    <property type="entry name" value="Helix-loop-helix DNA-binding domain"/>
    <property type="match status" value="1"/>
</dbReference>
<dbReference type="PANTHER" id="PTHR19290">
    <property type="entry name" value="BASIC HELIX-LOOP-HELIX PROTEIN NEUROGENIN-RELATED"/>
    <property type="match status" value="1"/>
</dbReference>
<dbReference type="GO" id="GO:0000981">
    <property type="term" value="F:DNA-binding transcription factor activity, RNA polymerase II-specific"/>
    <property type="evidence" value="ECO:0007669"/>
    <property type="project" value="TreeGrafter"/>
</dbReference>
<dbReference type="FunFam" id="4.10.280.10:FF:000006">
    <property type="entry name" value="Neurogenic differentiation factor"/>
    <property type="match status" value="1"/>
</dbReference>
<dbReference type="OrthoDB" id="10039134at2759"/>
<keyword evidence="3" id="KW-0217">Developmental protein</keyword>
<reference evidence="12" key="1">
    <citation type="submission" date="2025-08" db="UniProtKB">
        <authorList>
            <consortium name="RefSeq"/>
        </authorList>
    </citation>
    <scope>IDENTIFICATION</scope>
</reference>
<dbReference type="CTD" id="114414"/>
<dbReference type="InParanoid" id="A0A6P7KIB2"/>
<dbReference type="RefSeq" id="XP_028289358.1">
    <property type="nucleotide sequence ID" value="XM_028433557.1"/>
</dbReference>
<dbReference type="GO" id="GO:0007423">
    <property type="term" value="P:sensory organ development"/>
    <property type="evidence" value="ECO:0007669"/>
    <property type="project" value="TreeGrafter"/>
</dbReference>
<dbReference type="InterPro" id="IPR022575">
    <property type="entry name" value="NeuroD_DUF"/>
</dbReference>
<name>A0A6P7KIB2_9TELE</name>
<dbReference type="GO" id="GO:0046983">
    <property type="term" value="F:protein dimerization activity"/>
    <property type="evidence" value="ECO:0007669"/>
    <property type="project" value="InterPro"/>
</dbReference>
<evidence type="ECO:0000313" key="11">
    <source>
        <dbReference type="Proteomes" id="UP000515145"/>
    </source>
</evidence>
<dbReference type="GO" id="GO:0045944">
    <property type="term" value="P:positive regulation of transcription by RNA polymerase II"/>
    <property type="evidence" value="ECO:0007669"/>
    <property type="project" value="TreeGrafter"/>
</dbReference>
<comment type="subunit">
    <text evidence="2">Efficient DNA binding requires dimerization with another bHLH protein.</text>
</comment>
<keyword evidence="8" id="KW-0804">Transcription</keyword>
<keyword evidence="5" id="KW-0524">Neurogenesis</keyword>
<dbReference type="SUPFAM" id="SSF47459">
    <property type="entry name" value="HLH, helix-loop-helix DNA-binding domain"/>
    <property type="match status" value="1"/>
</dbReference>
<dbReference type="InterPro" id="IPR011598">
    <property type="entry name" value="bHLH_dom"/>
</dbReference>
<dbReference type="InterPro" id="IPR050359">
    <property type="entry name" value="bHLH_transcription_factors"/>
</dbReference>
<dbReference type="GeneID" id="114453607"/>
<keyword evidence="4" id="KW-0221">Differentiation</keyword>
<dbReference type="Proteomes" id="UP000515145">
    <property type="component" value="Chromosome 20"/>
</dbReference>
<keyword evidence="11" id="KW-1185">Reference proteome</keyword>